<dbReference type="SUPFAM" id="SSF53850">
    <property type="entry name" value="Periplasmic binding protein-like II"/>
    <property type="match status" value="1"/>
</dbReference>
<dbReference type="AlphaFoldDB" id="A0A840BRT3"/>
<keyword evidence="1 2" id="KW-0732">Signal</keyword>
<feature type="chain" id="PRO_5032715628" evidence="2">
    <location>
        <begin position="34"/>
        <end position="317"/>
    </location>
</feature>
<dbReference type="Proteomes" id="UP000577362">
    <property type="component" value="Unassembled WGS sequence"/>
</dbReference>
<organism evidence="4 5">
    <name type="scientific">Chelatococcus caeni</name>
    <dbReference type="NCBI Taxonomy" id="1348468"/>
    <lineage>
        <taxon>Bacteria</taxon>
        <taxon>Pseudomonadati</taxon>
        <taxon>Pseudomonadota</taxon>
        <taxon>Alphaproteobacteria</taxon>
        <taxon>Hyphomicrobiales</taxon>
        <taxon>Chelatococcaceae</taxon>
        <taxon>Chelatococcus</taxon>
    </lineage>
</organism>
<sequence length="317" mass="33759">MTSNRSSRLSKLAALAVGALVATVSIPAPQAGAQEVDLSPAQPGRIRAEKVPEAIARISPEYKLVTPGKLTVASVPGRLPFAVYATDARTPVGSEPDLAQLVADSLGLELLLVPVAWADWPLGLQSGKFDAVIHNVTVTEERKAKFDFSSYRQDLLGFYVATTSKITEISKPEDVAGLKIIVSSGTNQEQILLRWIEDNKGKGLPVTEVQYYDDEAVLDLALQSGRADAYLGPNATSAFKAAREKKTRLVGTFAGGWPATAEIAVATRKGAGLADAVTTALNAQIKNGNYVKLLSRWCLSSEAVEQSRTNPPGLAKF</sequence>
<dbReference type="RefSeq" id="WP_019404555.1">
    <property type="nucleotide sequence ID" value="NZ_JACIEN010000001.1"/>
</dbReference>
<evidence type="ECO:0000256" key="2">
    <source>
        <dbReference type="SAM" id="SignalP"/>
    </source>
</evidence>
<dbReference type="Pfam" id="PF00497">
    <property type="entry name" value="SBP_bac_3"/>
    <property type="match status" value="1"/>
</dbReference>
<comment type="caution">
    <text evidence="4">The sequence shown here is derived from an EMBL/GenBank/DDBJ whole genome shotgun (WGS) entry which is preliminary data.</text>
</comment>
<dbReference type="SMART" id="SM00062">
    <property type="entry name" value="PBPb"/>
    <property type="match status" value="1"/>
</dbReference>
<dbReference type="Gene3D" id="3.40.190.10">
    <property type="entry name" value="Periplasmic binding protein-like II"/>
    <property type="match status" value="2"/>
</dbReference>
<feature type="signal peptide" evidence="2">
    <location>
        <begin position="1"/>
        <end position="33"/>
    </location>
</feature>
<evidence type="ECO:0000313" key="5">
    <source>
        <dbReference type="Proteomes" id="UP000577362"/>
    </source>
</evidence>
<dbReference type="PANTHER" id="PTHR35936:SF17">
    <property type="entry name" value="ARGININE-BINDING EXTRACELLULAR PROTEIN ARTP"/>
    <property type="match status" value="1"/>
</dbReference>
<keyword evidence="5" id="KW-1185">Reference proteome</keyword>
<evidence type="ECO:0000313" key="4">
    <source>
        <dbReference type="EMBL" id="MBB4015720.1"/>
    </source>
</evidence>
<dbReference type="InterPro" id="IPR001638">
    <property type="entry name" value="Solute-binding_3/MltF_N"/>
</dbReference>
<reference evidence="4 5" key="1">
    <citation type="submission" date="2020-08" db="EMBL/GenBank/DDBJ databases">
        <title>Genomic Encyclopedia of Type Strains, Phase IV (KMG-IV): sequencing the most valuable type-strain genomes for metagenomic binning, comparative biology and taxonomic classification.</title>
        <authorList>
            <person name="Goeker M."/>
        </authorList>
    </citation>
    <scope>NUCLEOTIDE SEQUENCE [LARGE SCALE GENOMIC DNA]</scope>
    <source>
        <strain evidence="4 5">DSM 103737</strain>
    </source>
</reference>
<proteinExistence type="predicted"/>
<protein>
    <submittedName>
        <fullName evidence="4">Polar amino acid transport system substrate-binding protein</fullName>
    </submittedName>
</protein>
<accession>A0A840BRT3</accession>
<evidence type="ECO:0000259" key="3">
    <source>
        <dbReference type="SMART" id="SM00062"/>
    </source>
</evidence>
<dbReference type="PANTHER" id="PTHR35936">
    <property type="entry name" value="MEMBRANE-BOUND LYTIC MUREIN TRANSGLYCOSYLASE F"/>
    <property type="match status" value="1"/>
</dbReference>
<feature type="domain" description="Solute-binding protein family 3/N-terminal" evidence="3">
    <location>
        <begin position="69"/>
        <end position="301"/>
    </location>
</feature>
<dbReference type="CDD" id="cd01004">
    <property type="entry name" value="PBP2_MidA_like"/>
    <property type="match status" value="1"/>
</dbReference>
<name>A0A840BRT3_9HYPH</name>
<gene>
    <name evidence="4" type="ORF">GGR16_000726</name>
</gene>
<evidence type="ECO:0000256" key="1">
    <source>
        <dbReference type="ARBA" id="ARBA00022729"/>
    </source>
</evidence>
<dbReference type="EMBL" id="JACIEN010000001">
    <property type="protein sequence ID" value="MBB4015720.1"/>
    <property type="molecule type" value="Genomic_DNA"/>
</dbReference>